<gene>
    <name evidence="6" type="ORF">N0K08_06550</name>
</gene>
<evidence type="ECO:0000256" key="4">
    <source>
        <dbReference type="SAM" id="Phobius"/>
    </source>
</evidence>
<dbReference type="RefSeq" id="WP_261499285.1">
    <property type="nucleotide sequence ID" value="NZ_JAODYH010000003.1"/>
</dbReference>
<feature type="transmembrane region" description="Helical" evidence="4">
    <location>
        <begin position="26"/>
        <end position="45"/>
    </location>
</feature>
<reference evidence="6 7" key="1">
    <citation type="submission" date="2022-09" db="EMBL/GenBank/DDBJ databases">
        <title>Draft genome of isolate Be4.</title>
        <authorList>
            <person name="Sanchez-Castro I."/>
            <person name="Martinez-Rodriguez P."/>
            <person name="Descostes M."/>
            <person name="Merroun M."/>
        </authorList>
    </citation>
    <scope>NUCLEOTIDE SEQUENCE [LARGE SCALE GENOMIC DNA]</scope>
    <source>
        <strain evidence="6 7">Be4</strain>
    </source>
</reference>
<evidence type="ECO:0000256" key="2">
    <source>
        <dbReference type="ARBA" id="ARBA00022748"/>
    </source>
</evidence>
<keyword evidence="3" id="KW-0676">Redox-active center</keyword>
<dbReference type="InterPro" id="IPR050553">
    <property type="entry name" value="Thioredoxin_ResA/DsbE_sf"/>
</dbReference>
<dbReference type="InterPro" id="IPR006311">
    <property type="entry name" value="TAT_signal"/>
</dbReference>
<protein>
    <submittedName>
        <fullName evidence="6">TlpA family protein disulfide reductase</fullName>
    </submittedName>
</protein>
<dbReference type="SUPFAM" id="SSF52833">
    <property type="entry name" value="Thioredoxin-like"/>
    <property type="match status" value="1"/>
</dbReference>
<dbReference type="InterPro" id="IPR013740">
    <property type="entry name" value="Redoxin"/>
</dbReference>
<feature type="domain" description="Thioredoxin" evidence="5">
    <location>
        <begin position="54"/>
        <end position="194"/>
    </location>
</feature>
<dbReference type="InterPro" id="IPR017937">
    <property type="entry name" value="Thioredoxin_CS"/>
</dbReference>
<dbReference type="InterPro" id="IPR013766">
    <property type="entry name" value="Thioredoxin_domain"/>
</dbReference>
<evidence type="ECO:0000256" key="1">
    <source>
        <dbReference type="ARBA" id="ARBA00004196"/>
    </source>
</evidence>
<keyword evidence="4" id="KW-1133">Transmembrane helix</keyword>
<evidence type="ECO:0000313" key="6">
    <source>
        <dbReference type="EMBL" id="MCT9810284.1"/>
    </source>
</evidence>
<dbReference type="PANTHER" id="PTHR42852:SF13">
    <property type="entry name" value="PROTEIN DIPZ"/>
    <property type="match status" value="1"/>
</dbReference>
<evidence type="ECO:0000256" key="3">
    <source>
        <dbReference type="ARBA" id="ARBA00023284"/>
    </source>
</evidence>
<evidence type="ECO:0000259" key="5">
    <source>
        <dbReference type="PROSITE" id="PS51352"/>
    </source>
</evidence>
<comment type="caution">
    <text evidence="6">The sequence shown here is derived from an EMBL/GenBank/DDBJ whole genome shotgun (WGS) entry which is preliminary data.</text>
</comment>
<proteinExistence type="predicted"/>
<comment type="subcellular location">
    <subcellularLocation>
        <location evidence="1">Cell envelope</location>
    </subcellularLocation>
</comment>
<name>A0ABT2PII6_9BURK</name>
<keyword evidence="2" id="KW-0201">Cytochrome c-type biogenesis</keyword>
<dbReference type="PROSITE" id="PS51318">
    <property type="entry name" value="TAT"/>
    <property type="match status" value="1"/>
</dbReference>
<dbReference type="PANTHER" id="PTHR42852">
    <property type="entry name" value="THIOL:DISULFIDE INTERCHANGE PROTEIN DSBE"/>
    <property type="match status" value="1"/>
</dbReference>
<evidence type="ECO:0000313" key="7">
    <source>
        <dbReference type="Proteomes" id="UP001525968"/>
    </source>
</evidence>
<accession>A0ABT2PII6</accession>
<keyword evidence="7" id="KW-1185">Reference proteome</keyword>
<dbReference type="Pfam" id="PF08534">
    <property type="entry name" value="Redoxin"/>
    <property type="match status" value="1"/>
</dbReference>
<dbReference type="Gene3D" id="3.40.30.10">
    <property type="entry name" value="Glutaredoxin"/>
    <property type="match status" value="1"/>
</dbReference>
<sequence>MTQRLKLSPNSAAADAALPSRARRRWLFAGVAGTAAVAGAGLAWWRLTPGAAEAGIEEALWMQTFATPEGAPLPMAAWRGRPLLVNFWATWCPPCVRELPMLSEFAGRQAQHGVQVVGLAVDKVPAVQKFLQRQPLSFPVGMAADGTGLARQLGNLNGGLPFTVFLGRDGRLLQRKIGELTAQDLAQWVKSLPSA</sequence>
<dbReference type="PROSITE" id="PS51352">
    <property type="entry name" value="THIOREDOXIN_2"/>
    <property type="match status" value="1"/>
</dbReference>
<dbReference type="Proteomes" id="UP001525968">
    <property type="component" value="Unassembled WGS sequence"/>
</dbReference>
<dbReference type="CDD" id="cd02966">
    <property type="entry name" value="TlpA_like_family"/>
    <property type="match status" value="1"/>
</dbReference>
<dbReference type="InterPro" id="IPR036249">
    <property type="entry name" value="Thioredoxin-like_sf"/>
</dbReference>
<keyword evidence="4" id="KW-0812">Transmembrane</keyword>
<dbReference type="EMBL" id="JAODYH010000003">
    <property type="protein sequence ID" value="MCT9810284.1"/>
    <property type="molecule type" value="Genomic_DNA"/>
</dbReference>
<organism evidence="6 7">
    <name type="scientific">Acidovorax bellezanensis</name>
    <dbReference type="NCBI Taxonomy" id="2976702"/>
    <lineage>
        <taxon>Bacteria</taxon>
        <taxon>Pseudomonadati</taxon>
        <taxon>Pseudomonadota</taxon>
        <taxon>Betaproteobacteria</taxon>
        <taxon>Burkholderiales</taxon>
        <taxon>Comamonadaceae</taxon>
        <taxon>Acidovorax</taxon>
    </lineage>
</organism>
<dbReference type="PROSITE" id="PS00194">
    <property type="entry name" value="THIOREDOXIN_1"/>
    <property type="match status" value="1"/>
</dbReference>
<keyword evidence="4" id="KW-0472">Membrane</keyword>